<protein>
    <submittedName>
        <fullName evidence="2">Tetratricopeptide-like helical</fullName>
    </submittedName>
</protein>
<name>A0A167NSM3_9HYPO</name>
<comment type="caution">
    <text evidence="2">The sequence shown here is derived from an EMBL/GenBank/DDBJ whole genome shotgun (WGS) entry which is preliminary data.</text>
</comment>
<evidence type="ECO:0000256" key="1">
    <source>
        <dbReference type="SAM" id="Coils"/>
    </source>
</evidence>
<accession>A0A167NSM3</accession>
<organism evidence="2 3">
    <name type="scientific">Niveomyces insectorum RCEF 264</name>
    <dbReference type="NCBI Taxonomy" id="1081102"/>
    <lineage>
        <taxon>Eukaryota</taxon>
        <taxon>Fungi</taxon>
        <taxon>Dikarya</taxon>
        <taxon>Ascomycota</taxon>
        <taxon>Pezizomycotina</taxon>
        <taxon>Sordariomycetes</taxon>
        <taxon>Hypocreomycetidae</taxon>
        <taxon>Hypocreales</taxon>
        <taxon>Cordycipitaceae</taxon>
        <taxon>Niveomyces</taxon>
    </lineage>
</organism>
<dbReference type="InterPro" id="IPR011717">
    <property type="entry name" value="TPR-4"/>
</dbReference>
<evidence type="ECO:0000313" key="2">
    <source>
        <dbReference type="EMBL" id="OAA55879.1"/>
    </source>
</evidence>
<dbReference type="OrthoDB" id="427518at2759"/>
<keyword evidence="3" id="KW-1185">Reference proteome</keyword>
<dbReference type="GO" id="GO:0042802">
    <property type="term" value="F:identical protein binding"/>
    <property type="evidence" value="ECO:0007669"/>
    <property type="project" value="InterPro"/>
</dbReference>
<gene>
    <name evidence="2" type="ORF">SPI_08086</name>
</gene>
<dbReference type="InterPro" id="IPR011990">
    <property type="entry name" value="TPR-like_helical_dom_sf"/>
</dbReference>
<dbReference type="Proteomes" id="UP000076874">
    <property type="component" value="Unassembled WGS sequence"/>
</dbReference>
<feature type="coiled-coil region" evidence="1">
    <location>
        <begin position="294"/>
        <end position="342"/>
    </location>
</feature>
<dbReference type="Pfam" id="PF07721">
    <property type="entry name" value="TPR_4"/>
    <property type="match status" value="1"/>
</dbReference>
<dbReference type="Gene3D" id="1.25.40.10">
    <property type="entry name" value="Tetratricopeptide repeat domain"/>
    <property type="match status" value="1"/>
</dbReference>
<keyword evidence="1" id="KW-0175">Coiled coil</keyword>
<dbReference type="STRING" id="1081102.A0A167NSM3"/>
<dbReference type="AlphaFoldDB" id="A0A167NSM3"/>
<reference evidence="2 3" key="1">
    <citation type="journal article" date="2016" name="Genome Biol. Evol.">
        <title>Divergent and convergent evolution of fungal pathogenicity.</title>
        <authorList>
            <person name="Shang Y."/>
            <person name="Xiao G."/>
            <person name="Zheng P."/>
            <person name="Cen K."/>
            <person name="Zhan S."/>
            <person name="Wang C."/>
        </authorList>
    </citation>
    <scope>NUCLEOTIDE SEQUENCE [LARGE SCALE GENOMIC DNA]</scope>
    <source>
        <strain evidence="2 3">RCEF 264</strain>
    </source>
</reference>
<sequence length="502" mass="56858">MADRIYTATTDTAWMAPSLAAARSALPILQDARYSDDASLLLLLLSHLAASERVPLALLFRGASPRRRWTLQGEVDDVDALPQACREFWKQQALIVAYRAVPWKYLETINTETPLFLPHLHYTLEASRSTRFAHLPPETRVDLALTLVEAARFPGMGWKRYVVAQAEAVADTMPTSRYLDMCIAQIRCVLAQISGDLGEAMRGVEAAVANNAGEQASVDTRLHAATGYALIQKALTYIQEERLDKAEECLENWHSKDPERPSALESVVLFRQSMIWGRFLRFRGDFVEARARLREAQEQQRNQSHRQLISLDEELQDFTCDLADTLRELNELEEAEQCLRTEIELRHRRQNDENRALSPVDTTLLNLSLAEVMFARGRFQDAKDLCLAVLSHPRPLRFTKLRAHIVLAKTRHVQGDHVAAFQFWTEALKDIAKFPFTYGYTTQVIIASAKDSMGRLGHIDLVTISQKQLDGLSLRVVPQGAMQHWIAGMSQWQAYVLGQTTH</sequence>
<dbReference type="SUPFAM" id="SSF48452">
    <property type="entry name" value="TPR-like"/>
    <property type="match status" value="1"/>
</dbReference>
<evidence type="ECO:0000313" key="3">
    <source>
        <dbReference type="Proteomes" id="UP000076874"/>
    </source>
</evidence>
<dbReference type="EMBL" id="AZHD01000018">
    <property type="protein sequence ID" value="OAA55879.1"/>
    <property type="molecule type" value="Genomic_DNA"/>
</dbReference>
<proteinExistence type="predicted"/>